<dbReference type="PANTHER" id="PTHR31145:SF6">
    <property type="entry name" value="INTEGRAL MEMBRANE PROTEIN (AFU_ORTHOLOGUE AFUA_7G01610)"/>
    <property type="match status" value="1"/>
</dbReference>
<feature type="transmembrane region" description="Helical" evidence="8">
    <location>
        <begin position="700"/>
        <end position="719"/>
    </location>
</feature>
<feature type="compositionally biased region" description="Pro residues" evidence="7">
    <location>
        <begin position="135"/>
        <end position="145"/>
    </location>
</feature>
<feature type="region of interest" description="Disordered" evidence="7">
    <location>
        <begin position="832"/>
        <end position="857"/>
    </location>
</feature>
<feature type="transmembrane region" description="Helical" evidence="8">
    <location>
        <begin position="671"/>
        <end position="688"/>
    </location>
</feature>
<comment type="caution">
    <text evidence="10">The sequence shown here is derived from an EMBL/GenBank/DDBJ whole genome shotgun (WGS) entry which is preliminary data.</text>
</comment>
<proteinExistence type="inferred from homology"/>
<dbReference type="InterPro" id="IPR010308">
    <property type="entry name" value="TRP_C"/>
</dbReference>
<evidence type="ECO:0000256" key="7">
    <source>
        <dbReference type="SAM" id="MobiDB-lite"/>
    </source>
</evidence>
<accession>A0A163IHP1</accession>
<feature type="compositionally biased region" description="Low complexity" evidence="7">
    <location>
        <begin position="847"/>
        <end position="857"/>
    </location>
</feature>
<evidence type="ECO:0000256" key="4">
    <source>
        <dbReference type="ARBA" id="ARBA00022729"/>
    </source>
</evidence>
<organism evidence="10 11">
    <name type="scientific">Didymella rabiei</name>
    <name type="common">Chickpea ascochyta blight fungus</name>
    <name type="synonym">Mycosphaerella rabiei</name>
    <dbReference type="NCBI Taxonomy" id="5454"/>
    <lineage>
        <taxon>Eukaryota</taxon>
        <taxon>Fungi</taxon>
        <taxon>Dikarya</taxon>
        <taxon>Ascomycota</taxon>
        <taxon>Pezizomycotina</taxon>
        <taxon>Dothideomycetes</taxon>
        <taxon>Pleosporomycetidae</taxon>
        <taxon>Pleosporales</taxon>
        <taxon>Pleosporineae</taxon>
        <taxon>Didymellaceae</taxon>
        <taxon>Ascochyta</taxon>
    </lineage>
</organism>
<evidence type="ECO:0000259" key="9">
    <source>
        <dbReference type="SMART" id="SM01320"/>
    </source>
</evidence>
<feature type="domain" description="ML-like" evidence="9">
    <location>
        <begin position="186"/>
        <end position="373"/>
    </location>
</feature>
<dbReference type="GO" id="GO:0016020">
    <property type="term" value="C:membrane"/>
    <property type="evidence" value="ECO:0007669"/>
    <property type="project" value="UniProtKB-SubCell"/>
</dbReference>
<evidence type="ECO:0000256" key="5">
    <source>
        <dbReference type="ARBA" id="ARBA00022989"/>
    </source>
</evidence>
<feature type="compositionally biased region" description="Basic and acidic residues" evidence="7">
    <location>
        <begin position="833"/>
        <end position="842"/>
    </location>
</feature>
<sequence length="1249" mass="136957">MTIQGIDISILATTTSYQYARAYGTATPRHQDVQTPRHQDVQTPRHHDIQTPRHHDIQTPRHHDIQTPRHHDIQTPRHHDIKTPRHQDIKLQAWASHPLPAPLHNAPPSRDSLDVEHEGQLHTIMAVPTQRRAAPMPPGGRPPAIPSHQHTHPPPRPRRRHGTMPLLRALPTLLFFLVLASLPPPAAAVFVNFDNCLDKLFIDNNVPFLQFTPMYVWAAFDTANPTHNLNVTVYGNVSGQSDRGTLPPPGDPSWENPNRTLIGKIIDVDKASNRYTTLFSDFRTLTYSSWTSPGKQFCANVLNTPASRCPMAPAFDANASDPYSLPGFTVAHDFNSTYAFATWASELRIVSGDERKYTLACVSANITPDLGQKLSDAICYLPAAVLILVAIATVFAATCSPWGTSNIFRWTSNYGRDEDLLRLVTPGFGDCLQYIQFIVLAGSLSLNYPGFFQPVVSQASWSVLLFNESFVSKGNGSQSLDDGIYIVNGTYGLTRLGQYVGLTMERDMWACMAIFLLVLIAIVLVLTQIGFMARWLMRMLTDTQDGDLTGKNWSFTAGNIVRIVFNFFMLPIITLSLFQMVVAPRSPGSVVGAAVVLLTGVMGIAFWIFWLIFTTRPRAHLFDDLPTVLMYGPLYNTYSDDAAPFAFTPVLLTILRGIAIGAIQPSGIAQIIMLAICEVILILTLHAFRPFQSNTSMNAYHTFFSVVRLTCILLSVAFVPSLGVTESSKGWIGYAILLLHAVVLIFGFFLNALQTIVEVVARLSGAGADTRGGLTKVFGKRQLSKRVNHRKQRSSLNSNAAMLVNDENKNIPLMNSRSRSLSASSAVLLNQPYDRDEQRRSGGFDFSSGEGTSPGTPGVNAIPFHFLGGSSGQTSRRPTMGTQLDAADPYYRPPRVRTNTMDSVGPGARGRGAPPLGSADIVDVPYSDQMDMEAAHDAGEGPSRASPAYLRVNRENDSDSHLERGNNTDYSVRESDFYYGLRGPALSSQPSRKLKTGPADPMSPVSSATGWFKSLNLMGGGRKKEKSKGFEVVRSTRMPPQQMMAVEEQEEHEPSARRPTQEPYRDDPESPESKESQRGPRRGAASAGVLAEENRRLSLSDSESDHSDEEPFGYDSVRVSEIPPMLGPIDAGGGIELPTSSDAAMVEKQERLSRIMDSPPMAQASQGYLQPSGGTLPIRLPFGSTEPSPERSPGDSAASSTYRHVLAPPPVLGGHGMVSTGYVQGHRTQDSFHSDGTQMSARSRRSRQL</sequence>
<dbReference type="InterPro" id="IPR032800">
    <property type="entry name" value="TRP_N"/>
</dbReference>
<evidence type="ECO:0000256" key="6">
    <source>
        <dbReference type="ARBA" id="ARBA00023136"/>
    </source>
</evidence>
<keyword evidence="11" id="KW-1185">Reference proteome</keyword>
<dbReference type="SMART" id="SM01320">
    <property type="entry name" value="TRP_N"/>
    <property type="match status" value="1"/>
</dbReference>
<feature type="transmembrane region" description="Helical" evidence="8">
    <location>
        <begin position="509"/>
        <end position="533"/>
    </location>
</feature>
<feature type="transmembrane region" description="Helical" evidence="8">
    <location>
        <begin position="380"/>
        <end position="399"/>
    </location>
</feature>
<keyword evidence="3 8" id="KW-0812">Transmembrane</keyword>
<evidence type="ECO:0000256" key="3">
    <source>
        <dbReference type="ARBA" id="ARBA00022692"/>
    </source>
</evidence>
<feature type="compositionally biased region" description="Basic and acidic residues" evidence="7">
    <location>
        <begin position="1052"/>
        <end position="1078"/>
    </location>
</feature>
<feature type="region of interest" description="Disordered" evidence="7">
    <location>
        <begin position="983"/>
        <end position="1138"/>
    </location>
</feature>
<feature type="compositionally biased region" description="Basic residues" evidence="7">
    <location>
        <begin position="149"/>
        <end position="162"/>
    </location>
</feature>
<dbReference type="Pfam" id="PF06011">
    <property type="entry name" value="TRP"/>
    <property type="match status" value="1"/>
</dbReference>
<dbReference type="InterPro" id="IPR040241">
    <property type="entry name" value="TRP_Flc/Pkd2-like"/>
</dbReference>
<evidence type="ECO:0000313" key="10">
    <source>
        <dbReference type="EMBL" id="KZM25769.1"/>
    </source>
</evidence>
<evidence type="ECO:0000256" key="1">
    <source>
        <dbReference type="ARBA" id="ARBA00004141"/>
    </source>
</evidence>
<reference evidence="10 11" key="1">
    <citation type="journal article" date="2016" name="Sci. Rep.">
        <title>Draft genome sequencing and secretome analysis of fungal phytopathogen Ascochyta rabiei provides insight into the necrotrophic effector repertoire.</title>
        <authorList>
            <person name="Verma S."/>
            <person name="Gazara R.K."/>
            <person name="Nizam S."/>
            <person name="Parween S."/>
            <person name="Chattopadhyay D."/>
            <person name="Verma P.K."/>
        </authorList>
    </citation>
    <scope>NUCLEOTIDE SEQUENCE [LARGE SCALE GENOMIC DNA]</scope>
    <source>
        <strain evidence="10 11">ArDII</strain>
    </source>
</reference>
<keyword evidence="6 8" id="KW-0472">Membrane</keyword>
<feature type="compositionally biased region" description="Basic and acidic residues" evidence="7">
    <location>
        <begin position="29"/>
        <end position="83"/>
    </location>
</feature>
<dbReference type="GO" id="GO:0055085">
    <property type="term" value="P:transmembrane transport"/>
    <property type="evidence" value="ECO:0007669"/>
    <property type="project" value="TreeGrafter"/>
</dbReference>
<keyword evidence="5 8" id="KW-1133">Transmembrane helix</keyword>
<dbReference type="STRING" id="5454.A0A163IHP1"/>
<dbReference type="AlphaFoldDB" id="A0A163IHP1"/>
<feature type="transmembrane region" description="Helical" evidence="8">
    <location>
        <begin position="731"/>
        <end position="753"/>
    </location>
</feature>
<feature type="region of interest" description="Disordered" evidence="7">
    <location>
        <begin position="883"/>
        <end position="920"/>
    </location>
</feature>
<dbReference type="Proteomes" id="UP000076837">
    <property type="component" value="Unassembled WGS sequence"/>
</dbReference>
<feature type="region of interest" description="Disordered" evidence="7">
    <location>
        <begin position="1157"/>
        <end position="1249"/>
    </location>
</feature>
<feature type="region of interest" description="Disordered" evidence="7">
    <location>
        <begin position="132"/>
        <end position="162"/>
    </location>
</feature>
<feature type="region of interest" description="Disordered" evidence="7">
    <location>
        <begin position="27"/>
        <end position="83"/>
    </location>
</feature>
<name>A0A163IHP1_DIDRA</name>
<dbReference type="EMBL" id="JYNV01000120">
    <property type="protein sequence ID" value="KZM25769.1"/>
    <property type="molecule type" value="Genomic_DNA"/>
</dbReference>
<feature type="compositionally biased region" description="Polar residues" evidence="7">
    <location>
        <begin position="1163"/>
        <end position="1173"/>
    </location>
</feature>
<dbReference type="PANTHER" id="PTHR31145">
    <property type="entry name" value="INTEGRAL MEMBRANE PROTEIN (AFU_ORTHOLOGUE AFUA_7G01610)"/>
    <property type="match status" value="1"/>
</dbReference>
<evidence type="ECO:0000256" key="8">
    <source>
        <dbReference type="SAM" id="Phobius"/>
    </source>
</evidence>
<protein>
    <recommendedName>
        <fullName evidence="9">ML-like domain-containing protein</fullName>
    </recommendedName>
</protein>
<comment type="subcellular location">
    <subcellularLocation>
        <location evidence="1">Membrane</location>
        <topology evidence="1">Multi-pass membrane protein</topology>
    </subcellularLocation>
</comment>
<comment type="similarity">
    <text evidence="2">Belongs to the transient receptor potential (TRP) ion channel family.</text>
</comment>
<evidence type="ECO:0000313" key="11">
    <source>
        <dbReference type="Proteomes" id="UP000076837"/>
    </source>
</evidence>
<feature type="transmembrane region" description="Helical" evidence="8">
    <location>
        <begin position="553"/>
        <end position="578"/>
    </location>
</feature>
<keyword evidence="4" id="KW-0732">Signal</keyword>
<evidence type="ECO:0000256" key="2">
    <source>
        <dbReference type="ARBA" id="ARBA00010642"/>
    </source>
</evidence>
<feature type="transmembrane region" description="Helical" evidence="8">
    <location>
        <begin position="590"/>
        <end position="613"/>
    </location>
</feature>
<gene>
    <name evidence="10" type="ORF">ST47_g3074</name>
</gene>
<feature type="transmembrane region" description="Helical" evidence="8">
    <location>
        <begin position="166"/>
        <end position="191"/>
    </location>
</feature>